<name>A0ABW2HVA9_9ACTN</name>
<dbReference type="InterPro" id="IPR029063">
    <property type="entry name" value="SAM-dependent_MTases_sf"/>
</dbReference>
<dbReference type="GO" id="GO:0032259">
    <property type="term" value="P:methylation"/>
    <property type="evidence" value="ECO:0007669"/>
    <property type="project" value="UniProtKB-KW"/>
</dbReference>
<gene>
    <name evidence="2" type="ORF">ACFQS1_21705</name>
</gene>
<organism evidence="2 3">
    <name type="scientific">Paractinoplanes rhizophilus</name>
    <dbReference type="NCBI Taxonomy" id="1416877"/>
    <lineage>
        <taxon>Bacteria</taxon>
        <taxon>Bacillati</taxon>
        <taxon>Actinomycetota</taxon>
        <taxon>Actinomycetes</taxon>
        <taxon>Micromonosporales</taxon>
        <taxon>Micromonosporaceae</taxon>
        <taxon>Paractinoplanes</taxon>
    </lineage>
</organism>
<dbReference type="Pfam" id="PF08241">
    <property type="entry name" value="Methyltransf_11"/>
    <property type="match status" value="1"/>
</dbReference>
<proteinExistence type="predicted"/>
<dbReference type="InterPro" id="IPR013216">
    <property type="entry name" value="Methyltransf_11"/>
</dbReference>
<evidence type="ECO:0000313" key="2">
    <source>
        <dbReference type="EMBL" id="MFC7276616.1"/>
    </source>
</evidence>
<dbReference type="GO" id="GO:0008168">
    <property type="term" value="F:methyltransferase activity"/>
    <property type="evidence" value="ECO:0007669"/>
    <property type="project" value="UniProtKB-KW"/>
</dbReference>
<keyword evidence="2" id="KW-0489">Methyltransferase</keyword>
<dbReference type="RefSeq" id="WP_378971168.1">
    <property type="nucleotide sequence ID" value="NZ_JBHTBJ010000016.1"/>
</dbReference>
<protein>
    <submittedName>
        <fullName evidence="2">Class I SAM-dependent methyltransferase</fullName>
        <ecNumber evidence="2">2.1.1.-</ecNumber>
    </submittedName>
</protein>
<feature type="domain" description="Methyltransferase type 11" evidence="1">
    <location>
        <begin position="35"/>
        <end position="125"/>
    </location>
</feature>
<dbReference type="Gene3D" id="3.40.50.150">
    <property type="entry name" value="Vaccinia Virus protein VP39"/>
    <property type="match status" value="1"/>
</dbReference>
<dbReference type="EC" id="2.1.1.-" evidence="2"/>
<keyword evidence="2" id="KW-0808">Transferase</keyword>
<accession>A0ABW2HVA9</accession>
<dbReference type="CDD" id="cd02440">
    <property type="entry name" value="AdoMet_MTases"/>
    <property type="match status" value="1"/>
</dbReference>
<keyword evidence="3" id="KW-1185">Reference proteome</keyword>
<sequence>MDPKAYERYLVPVLFAPLAEALLAAAGPVPGRRVLDVACGTGIVARSAAATAAATTGLDKNPAMLELAACLDSRVRWVPGDAAALPFADHSFDVAFCQQGLQFATDPAAALRELCRVLAPGGRLTLALWCDISRSPGFAALATVLDRHGGPGDLMRAPFRLSDPRRVRALLTASGFAPGRRTTCVISARFPSVAEFFAQQAAASPLAPALRQLSLRTRQAMIGDLEETLADRLDDDGLLFPAESHLVTAARPVR</sequence>
<reference evidence="3" key="1">
    <citation type="journal article" date="2019" name="Int. J. Syst. Evol. Microbiol.">
        <title>The Global Catalogue of Microorganisms (GCM) 10K type strain sequencing project: providing services to taxonomists for standard genome sequencing and annotation.</title>
        <authorList>
            <consortium name="The Broad Institute Genomics Platform"/>
            <consortium name="The Broad Institute Genome Sequencing Center for Infectious Disease"/>
            <person name="Wu L."/>
            <person name="Ma J."/>
        </authorList>
    </citation>
    <scope>NUCLEOTIDE SEQUENCE [LARGE SCALE GENOMIC DNA]</scope>
    <source>
        <strain evidence="3">XZYJT-10</strain>
    </source>
</reference>
<dbReference type="SUPFAM" id="SSF53335">
    <property type="entry name" value="S-adenosyl-L-methionine-dependent methyltransferases"/>
    <property type="match status" value="1"/>
</dbReference>
<dbReference type="Proteomes" id="UP001596548">
    <property type="component" value="Unassembled WGS sequence"/>
</dbReference>
<dbReference type="PANTHER" id="PTHR43591">
    <property type="entry name" value="METHYLTRANSFERASE"/>
    <property type="match status" value="1"/>
</dbReference>
<evidence type="ECO:0000313" key="3">
    <source>
        <dbReference type="Proteomes" id="UP001596548"/>
    </source>
</evidence>
<comment type="caution">
    <text evidence="2">The sequence shown here is derived from an EMBL/GenBank/DDBJ whole genome shotgun (WGS) entry which is preliminary data.</text>
</comment>
<evidence type="ECO:0000259" key="1">
    <source>
        <dbReference type="Pfam" id="PF08241"/>
    </source>
</evidence>
<dbReference type="EMBL" id="JBHTBJ010000016">
    <property type="protein sequence ID" value="MFC7276616.1"/>
    <property type="molecule type" value="Genomic_DNA"/>
</dbReference>
<dbReference type="PANTHER" id="PTHR43591:SF24">
    <property type="entry name" value="2-METHOXY-6-POLYPRENYL-1,4-BENZOQUINOL METHYLASE, MITOCHONDRIAL"/>
    <property type="match status" value="1"/>
</dbReference>